<dbReference type="GO" id="GO:0035312">
    <property type="term" value="F:5'-3' DNA exonuclease activity"/>
    <property type="evidence" value="ECO:0007669"/>
    <property type="project" value="TreeGrafter"/>
</dbReference>
<name>A0A832MQB8_9THEM</name>
<dbReference type="GO" id="GO:0004534">
    <property type="term" value="F:5'-3' RNA exonuclease activity"/>
    <property type="evidence" value="ECO:0007669"/>
    <property type="project" value="TreeGrafter"/>
</dbReference>
<dbReference type="Pfam" id="PF02811">
    <property type="entry name" value="PHP"/>
    <property type="match status" value="1"/>
</dbReference>
<evidence type="ECO:0000313" key="2">
    <source>
        <dbReference type="EMBL" id="HGZ80170.1"/>
    </source>
</evidence>
<proteinExistence type="predicted"/>
<dbReference type="PANTHER" id="PTHR42924:SF3">
    <property type="entry name" value="POLYMERASE_HISTIDINOL PHOSPHATASE N-TERMINAL DOMAIN-CONTAINING PROTEIN"/>
    <property type="match status" value="1"/>
</dbReference>
<dbReference type="EMBL" id="DTKQ01000054">
    <property type="protein sequence ID" value="HGZ80170.1"/>
    <property type="molecule type" value="Genomic_DNA"/>
</dbReference>
<accession>A0A832MQB8</accession>
<sequence length="237" mass="26959">MIKADLHVHSCLSPCADITMVPSVVCSKAKEKRLDIIAICDHNSCANLESFTKACDVPVLGGIEITSQEEVHVLAYFRSIEVANTFCEVLKRHRLKVEFDPETLGYQLLVNENDEFIAMEEGYLHIAVDMSLEKIVELIFAFDGVPVYAHVDRQFGVLYQLGIFPTNDRVRMAEVRTKEGWQKVLRSGYVPLTNSDAHRPDEIGCRFTRFDLDALSIEEFFDFLKNPDPSKVLTIWD</sequence>
<reference evidence="2" key="1">
    <citation type="journal article" date="2020" name="mSystems">
        <title>Genome- and Community-Level Interaction Insights into Carbon Utilization and Element Cycling Functions of Hydrothermarchaeota in Hydrothermal Sediment.</title>
        <authorList>
            <person name="Zhou Z."/>
            <person name="Liu Y."/>
            <person name="Xu W."/>
            <person name="Pan J."/>
            <person name="Luo Z.H."/>
            <person name="Li M."/>
        </authorList>
    </citation>
    <scope>NUCLEOTIDE SEQUENCE [LARGE SCALE GENOMIC DNA]</scope>
    <source>
        <strain evidence="2">SpSt-86</strain>
    </source>
</reference>
<dbReference type="InterPro" id="IPR052018">
    <property type="entry name" value="PHP_domain"/>
</dbReference>
<dbReference type="InterPro" id="IPR016195">
    <property type="entry name" value="Pol/histidinol_Pase-like"/>
</dbReference>
<dbReference type="SMART" id="SM00481">
    <property type="entry name" value="POLIIIAc"/>
    <property type="match status" value="1"/>
</dbReference>
<comment type="caution">
    <text evidence="2">The sequence shown here is derived from an EMBL/GenBank/DDBJ whole genome shotgun (WGS) entry which is preliminary data.</text>
</comment>
<dbReference type="Gene3D" id="3.20.20.140">
    <property type="entry name" value="Metal-dependent hydrolases"/>
    <property type="match status" value="1"/>
</dbReference>
<dbReference type="SUPFAM" id="SSF89550">
    <property type="entry name" value="PHP domain-like"/>
    <property type="match status" value="1"/>
</dbReference>
<gene>
    <name evidence="2" type="ORF">ENW55_09345</name>
</gene>
<organism evidence="2">
    <name type="scientific">Pseudothermotoga hypogea</name>
    <dbReference type="NCBI Taxonomy" id="57487"/>
    <lineage>
        <taxon>Bacteria</taxon>
        <taxon>Thermotogati</taxon>
        <taxon>Thermotogota</taxon>
        <taxon>Thermotogae</taxon>
        <taxon>Thermotogales</taxon>
        <taxon>Thermotogaceae</taxon>
        <taxon>Pseudothermotoga</taxon>
    </lineage>
</organism>
<dbReference type="PANTHER" id="PTHR42924">
    <property type="entry name" value="EXONUCLEASE"/>
    <property type="match status" value="1"/>
</dbReference>
<dbReference type="InterPro" id="IPR003141">
    <property type="entry name" value="Pol/His_phosphatase_N"/>
</dbReference>
<dbReference type="AlphaFoldDB" id="A0A832MQB8"/>
<protein>
    <submittedName>
        <fullName evidence="2">PHP domain-containing protein</fullName>
    </submittedName>
</protein>
<feature type="domain" description="Polymerase/histidinol phosphatase N-terminal" evidence="1">
    <location>
        <begin position="4"/>
        <end position="69"/>
    </location>
</feature>
<dbReference type="Pfam" id="PF13263">
    <property type="entry name" value="PHP_C"/>
    <property type="match status" value="1"/>
</dbReference>
<evidence type="ECO:0000259" key="1">
    <source>
        <dbReference type="SMART" id="SM00481"/>
    </source>
</evidence>
<dbReference type="CDD" id="cd07432">
    <property type="entry name" value="PHP_HisPPase"/>
    <property type="match status" value="1"/>
</dbReference>
<dbReference type="InterPro" id="IPR004013">
    <property type="entry name" value="PHP_dom"/>
</dbReference>